<name>A0A2A9HGI9_TEPT2</name>
<evidence type="ECO:0000313" key="5">
    <source>
        <dbReference type="EMBL" id="PFG74252.1"/>
    </source>
</evidence>
<feature type="region of interest" description="Disordered" evidence="3">
    <location>
        <begin position="326"/>
        <end position="387"/>
    </location>
</feature>
<proteinExistence type="predicted"/>
<dbReference type="GO" id="GO:0030246">
    <property type="term" value="F:carbohydrate binding"/>
    <property type="evidence" value="ECO:0007669"/>
    <property type="project" value="UniProtKB-KW"/>
</dbReference>
<keyword evidence="6" id="KW-1185">Reference proteome</keyword>
<dbReference type="Gene3D" id="2.60.120.200">
    <property type="match status" value="1"/>
</dbReference>
<keyword evidence="5" id="KW-0430">Lectin</keyword>
<dbReference type="InterPro" id="IPR006558">
    <property type="entry name" value="LamG-like"/>
</dbReference>
<sequence length="486" mass="49288">MLLRVLRTGVARAATAVLVAAGVAAGACWGGGSPPVSFCVPPPADLVAWWPFDETSGNVAHDIAGFPNDLAFMSGSYVPVAGKVGGGWQLGPAMTLAWAASQADLQVGSGNFTIETWVLRWNTVSSISTILAKRDSSGTGYGLIAANGQAYLRQSGSNSSPPPTSGSISTGGWRHLAVTVDRTANVVRWYVDGQQVATGPATTWFSGNLDTNAPAEVSTGGADIQLDELSLYKRALTANEIQTIFQAGASGKCKPASVTPTPTPTNTPTPVALGTVGIGGGLPVTVVPPGGTPTPAGTVPAFATVGPKQTPTATPTPTGMVPAFGTVGPKQTPTPTKTPTPTATPTKTPTPTATPTKTPTPTATPTKTPTPTATPTLTPTPTPTPTPLDGTLCVLKFYDMDQNGVQGTNEPFLQGWTFTIAQGSTVLGSVTTGGAGTPGVCVNLPAGQYTVTEVVQTGWFPTTPNPQTATVVGGQTVTLLFGNGRN</sequence>
<dbReference type="PROSITE" id="PS51257">
    <property type="entry name" value="PROKAR_LIPOPROTEIN"/>
    <property type="match status" value="1"/>
</dbReference>
<feature type="domain" description="LamG-like jellyroll fold" evidence="4">
    <location>
        <begin position="110"/>
        <end position="239"/>
    </location>
</feature>
<keyword evidence="2" id="KW-1015">Disulfide bond</keyword>
<evidence type="ECO:0000259" key="4">
    <source>
        <dbReference type="SMART" id="SM00560"/>
    </source>
</evidence>
<dbReference type="Gene3D" id="2.60.40.10">
    <property type="entry name" value="Immunoglobulins"/>
    <property type="match status" value="1"/>
</dbReference>
<dbReference type="SUPFAM" id="SSF49899">
    <property type="entry name" value="Concanavalin A-like lectins/glucanases"/>
    <property type="match status" value="1"/>
</dbReference>
<dbReference type="Pfam" id="PF13385">
    <property type="entry name" value="Laminin_G_3"/>
    <property type="match status" value="1"/>
</dbReference>
<dbReference type="AlphaFoldDB" id="A0A2A9HGI9"/>
<comment type="caution">
    <text evidence="5">The sequence shown here is derived from an EMBL/GenBank/DDBJ whole genome shotgun (WGS) entry which is preliminary data.</text>
</comment>
<feature type="compositionally biased region" description="Low complexity" evidence="3">
    <location>
        <begin position="333"/>
        <end position="377"/>
    </location>
</feature>
<dbReference type="Proteomes" id="UP000223071">
    <property type="component" value="Unassembled WGS sequence"/>
</dbReference>
<dbReference type="RefSeq" id="WP_098503651.1">
    <property type="nucleotide sequence ID" value="NZ_PDJQ01000001.1"/>
</dbReference>
<evidence type="ECO:0000256" key="3">
    <source>
        <dbReference type="SAM" id="MobiDB-lite"/>
    </source>
</evidence>
<reference evidence="5 6" key="1">
    <citation type="submission" date="2017-09" db="EMBL/GenBank/DDBJ databases">
        <title>Sequencing the genomes of two abundant thermophiles in Great Basin hot springs: Thermocrinis jamiesonii and novel Chloroflexi Thermoflexus hugenholtzii.</title>
        <authorList>
            <person name="Hedlund B."/>
        </authorList>
    </citation>
    <scope>NUCLEOTIDE SEQUENCE [LARGE SCALE GENOMIC DNA]</scope>
    <source>
        <strain evidence="5 6">G233</strain>
    </source>
</reference>
<accession>A0A2A9HGI9</accession>
<gene>
    <name evidence="5" type="ORF">A9A59_1467</name>
</gene>
<keyword evidence="1" id="KW-0732">Signal</keyword>
<dbReference type="SMART" id="SM00560">
    <property type="entry name" value="LamGL"/>
    <property type="match status" value="1"/>
</dbReference>
<evidence type="ECO:0000256" key="2">
    <source>
        <dbReference type="ARBA" id="ARBA00023157"/>
    </source>
</evidence>
<dbReference type="InterPro" id="IPR013320">
    <property type="entry name" value="ConA-like_dom_sf"/>
</dbReference>
<evidence type="ECO:0000256" key="1">
    <source>
        <dbReference type="ARBA" id="ARBA00022729"/>
    </source>
</evidence>
<organism evidence="5 6">
    <name type="scientific">Tepidiforma thermophila (strain KCTC 52669 / CGMCC 1.13589 / G233)</name>
    <dbReference type="NCBI Taxonomy" id="2761530"/>
    <lineage>
        <taxon>Bacteria</taxon>
        <taxon>Bacillati</taxon>
        <taxon>Chloroflexota</taxon>
        <taxon>Tepidiformia</taxon>
        <taxon>Tepidiformales</taxon>
        <taxon>Tepidiformaceae</taxon>
        <taxon>Tepidiforma</taxon>
    </lineage>
</organism>
<dbReference type="InterPro" id="IPR013783">
    <property type="entry name" value="Ig-like_fold"/>
</dbReference>
<protein>
    <submittedName>
        <fullName evidence="5">Concanavalin A-like lectin/glucanase superfamily protein</fullName>
    </submittedName>
</protein>
<dbReference type="EMBL" id="PDJQ01000001">
    <property type="protein sequence ID" value="PFG74252.1"/>
    <property type="molecule type" value="Genomic_DNA"/>
</dbReference>
<dbReference type="SUPFAM" id="SSF117074">
    <property type="entry name" value="Hypothetical protein PA1324"/>
    <property type="match status" value="1"/>
</dbReference>
<evidence type="ECO:0000313" key="6">
    <source>
        <dbReference type="Proteomes" id="UP000223071"/>
    </source>
</evidence>